<organism evidence="2 3">
    <name type="scientific">Talaromyces amestolkiae</name>
    <dbReference type="NCBI Taxonomy" id="1196081"/>
    <lineage>
        <taxon>Eukaryota</taxon>
        <taxon>Fungi</taxon>
        <taxon>Dikarya</taxon>
        <taxon>Ascomycota</taxon>
        <taxon>Pezizomycotina</taxon>
        <taxon>Eurotiomycetes</taxon>
        <taxon>Eurotiomycetidae</taxon>
        <taxon>Eurotiales</taxon>
        <taxon>Trichocomaceae</taxon>
        <taxon>Talaromyces</taxon>
        <taxon>Talaromyces sect. Talaromyces</taxon>
    </lineage>
</organism>
<evidence type="ECO:0000256" key="1">
    <source>
        <dbReference type="SAM" id="MobiDB-lite"/>
    </source>
</evidence>
<protein>
    <submittedName>
        <fullName evidence="2">Uncharacterized protein</fullName>
    </submittedName>
</protein>
<feature type="compositionally biased region" description="Basic and acidic residues" evidence="1">
    <location>
        <begin position="440"/>
        <end position="457"/>
    </location>
</feature>
<comment type="caution">
    <text evidence="2">The sequence shown here is derived from an EMBL/GenBank/DDBJ whole genome shotgun (WGS) entry which is preliminary data.</text>
</comment>
<feature type="compositionally biased region" description="Basic and acidic residues" evidence="1">
    <location>
        <begin position="114"/>
        <end position="131"/>
    </location>
</feature>
<dbReference type="EMBL" id="MIKG01000007">
    <property type="protein sequence ID" value="RAO68258.1"/>
    <property type="molecule type" value="Genomic_DNA"/>
</dbReference>
<accession>A0A364KXI0</accession>
<feature type="region of interest" description="Disordered" evidence="1">
    <location>
        <begin position="104"/>
        <end position="151"/>
    </location>
</feature>
<reference evidence="2 3" key="1">
    <citation type="journal article" date="2017" name="Biotechnol. Biofuels">
        <title>Differential beta-glucosidase expression as a function of carbon source availability in Talaromyces amestolkiae: a genomic and proteomic approach.</title>
        <authorList>
            <person name="de Eugenio L.I."/>
            <person name="Mendez-Liter J.A."/>
            <person name="Nieto-Dominguez M."/>
            <person name="Alonso L."/>
            <person name="Gil-Munoz J."/>
            <person name="Barriuso J."/>
            <person name="Prieto A."/>
            <person name="Martinez M.J."/>
        </authorList>
    </citation>
    <scope>NUCLEOTIDE SEQUENCE [LARGE SCALE GENOMIC DNA]</scope>
    <source>
        <strain evidence="2 3">CIB</strain>
    </source>
</reference>
<gene>
    <name evidence="2" type="ORF">BHQ10_004270</name>
</gene>
<dbReference type="GeneID" id="63793486"/>
<dbReference type="OrthoDB" id="10519509at2759"/>
<feature type="compositionally biased region" description="Polar residues" evidence="1">
    <location>
        <begin position="332"/>
        <end position="344"/>
    </location>
</feature>
<keyword evidence="3" id="KW-1185">Reference proteome</keyword>
<proteinExistence type="predicted"/>
<feature type="compositionally biased region" description="Polar residues" evidence="1">
    <location>
        <begin position="132"/>
        <end position="151"/>
    </location>
</feature>
<dbReference type="RefSeq" id="XP_040732774.1">
    <property type="nucleotide sequence ID" value="XM_040876618.1"/>
</dbReference>
<feature type="region of interest" description="Disordered" evidence="1">
    <location>
        <begin position="263"/>
        <end position="457"/>
    </location>
</feature>
<dbReference type="AlphaFoldDB" id="A0A364KXI0"/>
<evidence type="ECO:0000313" key="3">
    <source>
        <dbReference type="Proteomes" id="UP000249363"/>
    </source>
</evidence>
<dbReference type="Proteomes" id="UP000249363">
    <property type="component" value="Unassembled WGS sequence"/>
</dbReference>
<name>A0A364KXI0_TALAM</name>
<feature type="compositionally biased region" description="Low complexity" evidence="1">
    <location>
        <begin position="280"/>
        <end position="291"/>
    </location>
</feature>
<feature type="compositionally biased region" description="Polar residues" evidence="1">
    <location>
        <begin position="387"/>
        <end position="400"/>
    </location>
</feature>
<sequence>MAPLQQTALHTLHTRTGLTEGDCEGIHESLREFLLAHMTAELRKFKTRTTEKRWRAMADEMRSHDDFLDLPDELSVATFKREYWYDFLRSPWVSAWTCLRRTDEKNGAPKHPIHHEETKRSTVTSSREEHTQSSSGTPSLEQHSTPLQQSEVTLPRDIKLQCLLMDTDKRSAPVNAIALIYDEKVRTDGTSVNVNVFDLSFLKFGQWVSAADQMSDADVNIMFYEDAQKNLVAIQSEEIFHMALIQMMYKRSRENSPNKTFQFIVMPKGNPDGRRLPIRSQSASQPPHQAQRGVKRRRENNNSPDHRHPQRSQNKDHTGINPAQGDVGISPLQFTTPTASNHPNGSDPERGESQDDINEGSENQESQEKGRRDGGAAQTYSPLEFELNSSTASRSPGSTPENERTSSPKNGDPISTATPSGQVTVPSIKHEITDICDSSDESKVGKHNTQEDRDRNKVLVKDEDEVDEDISLIPLNKQRMSRCFPNS</sequence>
<feature type="compositionally biased region" description="Polar residues" evidence="1">
    <location>
        <begin position="407"/>
        <end position="425"/>
    </location>
</feature>
<evidence type="ECO:0000313" key="2">
    <source>
        <dbReference type="EMBL" id="RAO68258.1"/>
    </source>
</evidence>